<gene>
    <name evidence="2" type="ORF">NDU88_003366</name>
</gene>
<evidence type="ECO:0000313" key="2">
    <source>
        <dbReference type="EMBL" id="KAJ1178119.1"/>
    </source>
</evidence>
<reference evidence="2" key="1">
    <citation type="journal article" date="2022" name="bioRxiv">
        <title>Sequencing and chromosome-scale assembly of the giantPleurodeles waltlgenome.</title>
        <authorList>
            <person name="Brown T."/>
            <person name="Elewa A."/>
            <person name="Iarovenko S."/>
            <person name="Subramanian E."/>
            <person name="Araus A.J."/>
            <person name="Petzold A."/>
            <person name="Susuki M."/>
            <person name="Suzuki K.-i.T."/>
            <person name="Hayashi T."/>
            <person name="Toyoda A."/>
            <person name="Oliveira C."/>
            <person name="Osipova E."/>
            <person name="Leigh N.D."/>
            <person name="Simon A."/>
            <person name="Yun M.H."/>
        </authorList>
    </citation>
    <scope>NUCLEOTIDE SEQUENCE</scope>
    <source>
        <strain evidence="2">20211129_DDA</strain>
        <tissue evidence="2">Liver</tissue>
    </source>
</reference>
<keyword evidence="3" id="KW-1185">Reference proteome</keyword>
<sequence length="107" mass="11671">MKGGPPSGIWCARAPPSVEQASMERERVRAVVELRVGSPASSVGSVEYQDKDTPELDVVPSTLGRGPDSDTTDCRGHAVWRAMPGQQPTHYPVLTSLIREARQCYLH</sequence>
<evidence type="ECO:0000256" key="1">
    <source>
        <dbReference type="SAM" id="MobiDB-lite"/>
    </source>
</evidence>
<proteinExistence type="predicted"/>
<dbReference type="AlphaFoldDB" id="A0AAV7TQF7"/>
<dbReference type="EMBL" id="JANPWB010000006">
    <property type="protein sequence ID" value="KAJ1178119.1"/>
    <property type="molecule type" value="Genomic_DNA"/>
</dbReference>
<accession>A0AAV7TQF7</accession>
<protein>
    <submittedName>
        <fullName evidence="2">Uncharacterized protein</fullName>
    </submittedName>
</protein>
<comment type="caution">
    <text evidence="2">The sequence shown here is derived from an EMBL/GenBank/DDBJ whole genome shotgun (WGS) entry which is preliminary data.</text>
</comment>
<name>A0AAV7TQF7_PLEWA</name>
<dbReference type="Proteomes" id="UP001066276">
    <property type="component" value="Chromosome 3_2"/>
</dbReference>
<organism evidence="2 3">
    <name type="scientific">Pleurodeles waltl</name>
    <name type="common">Iberian ribbed newt</name>
    <dbReference type="NCBI Taxonomy" id="8319"/>
    <lineage>
        <taxon>Eukaryota</taxon>
        <taxon>Metazoa</taxon>
        <taxon>Chordata</taxon>
        <taxon>Craniata</taxon>
        <taxon>Vertebrata</taxon>
        <taxon>Euteleostomi</taxon>
        <taxon>Amphibia</taxon>
        <taxon>Batrachia</taxon>
        <taxon>Caudata</taxon>
        <taxon>Salamandroidea</taxon>
        <taxon>Salamandridae</taxon>
        <taxon>Pleurodelinae</taxon>
        <taxon>Pleurodeles</taxon>
    </lineage>
</organism>
<feature type="region of interest" description="Disordered" evidence="1">
    <location>
        <begin position="41"/>
        <end position="72"/>
    </location>
</feature>
<evidence type="ECO:0000313" key="3">
    <source>
        <dbReference type="Proteomes" id="UP001066276"/>
    </source>
</evidence>